<dbReference type="Proteomes" id="UP000199076">
    <property type="component" value="Unassembled WGS sequence"/>
</dbReference>
<accession>A0A1G7LCS1</accession>
<organism evidence="1 2">
    <name type="scientific">Halorientalis regularis</name>
    <dbReference type="NCBI Taxonomy" id="660518"/>
    <lineage>
        <taxon>Archaea</taxon>
        <taxon>Methanobacteriati</taxon>
        <taxon>Methanobacteriota</taxon>
        <taxon>Stenosarchaea group</taxon>
        <taxon>Halobacteria</taxon>
        <taxon>Halobacteriales</taxon>
        <taxon>Haloarculaceae</taxon>
        <taxon>Halorientalis</taxon>
    </lineage>
</organism>
<dbReference type="STRING" id="660518.SAMN05216218_106245"/>
<name>A0A1G7LCS1_9EURY</name>
<proteinExistence type="predicted"/>
<evidence type="ECO:0000313" key="2">
    <source>
        <dbReference type="Proteomes" id="UP000199076"/>
    </source>
</evidence>
<dbReference type="AlphaFoldDB" id="A0A1G7LCS1"/>
<dbReference type="EMBL" id="FNBK01000006">
    <property type="protein sequence ID" value="SDF47265.1"/>
    <property type="molecule type" value="Genomic_DNA"/>
</dbReference>
<evidence type="ECO:0000313" key="1">
    <source>
        <dbReference type="EMBL" id="SDF47265.1"/>
    </source>
</evidence>
<reference evidence="2" key="1">
    <citation type="submission" date="2016-10" db="EMBL/GenBank/DDBJ databases">
        <authorList>
            <person name="Varghese N."/>
            <person name="Submissions S."/>
        </authorList>
    </citation>
    <scope>NUCLEOTIDE SEQUENCE [LARGE SCALE GENOMIC DNA]</scope>
    <source>
        <strain evidence="2">IBRC-M 10760</strain>
    </source>
</reference>
<keyword evidence="2" id="KW-1185">Reference proteome</keyword>
<gene>
    <name evidence="1" type="ORF">SAMN05216218_106245</name>
</gene>
<protein>
    <submittedName>
        <fullName evidence="1">Uncharacterized protein</fullName>
    </submittedName>
</protein>
<sequence>MSLNDGPNCPKIAYTRHSVAETGYEPVPVAEFYRQYRAYICNANLLNHV</sequence>